<dbReference type="Proteomes" id="UP000249393">
    <property type="component" value="Unassembled WGS sequence"/>
</dbReference>
<feature type="transmembrane region" description="Helical" evidence="1">
    <location>
        <begin position="28"/>
        <end position="57"/>
    </location>
</feature>
<sequence>MERVEGFEIDFHGSLAEPITLGGVPRGLAVLIGTLTAVLALGLQAPLIGVPLGLALWGGAYALARQDAYVFDILRRHVRQPAWLDG</sequence>
<protein>
    <submittedName>
        <fullName evidence="2">Conjugal transfer protein</fullName>
    </submittedName>
</protein>
<keyword evidence="1" id="KW-0472">Membrane</keyword>
<keyword evidence="1" id="KW-1133">Transmembrane helix</keyword>
<dbReference type="EMBL" id="QFQZ01000015">
    <property type="protein sequence ID" value="PZR35470.1"/>
    <property type="molecule type" value="Genomic_DNA"/>
</dbReference>
<evidence type="ECO:0000313" key="2">
    <source>
        <dbReference type="EMBL" id="PZR35470.1"/>
    </source>
</evidence>
<name>A0A2W5V6M2_9CAUL</name>
<accession>A0A2W5V6M2</accession>
<evidence type="ECO:0000256" key="1">
    <source>
        <dbReference type="SAM" id="Phobius"/>
    </source>
</evidence>
<gene>
    <name evidence="2" type="ORF">DI526_06840</name>
</gene>
<dbReference type="RefSeq" id="WP_304275842.1">
    <property type="nucleotide sequence ID" value="NZ_QFQZ01000015.1"/>
</dbReference>
<dbReference type="AlphaFoldDB" id="A0A2W5V6M2"/>
<comment type="caution">
    <text evidence="2">The sequence shown here is derived from an EMBL/GenBank/DDBJ whole genome shotgun (WGS) entry which is preliminary data.</text>
</comment>
<reference evidence="2 3" key="1">
    <citation type="submission" date="2017-08" db="EMBL/GenBank/DDBJ databases">
        <title>Infants hospitalized years apart are colonized by the same room-sourced microbial strains.</title>
        <authorList>
            <person name="Brooks B."/>
            <person name="Olm M.R."/>
            <person name="Firek B.A."/>
            <person name="Baker R."/>
            <person name="Thomas B.C."/>
            <person name="Morowitz M.J."/>
            <person name="Banfield J.F."/>
        </authorList>
    </citation>
    <scope>NUCLEOTIDE SEQUENCE [LARGE SCALE GENOMIC DNA]</scope>
    <source>
        <strain evidence="2">S2_003_000_R2_4</strain>
    </source>
</reference>
<organism evidence="2 3">
    <name type="scientific">Caulobacter segnis</name>
    <dbReference type="NCBI Taxonomy" id="88688"/>
    <lineage>
        <taxon>Bacteria</taxon>
        <taxon>Pseudomonadati</taxon>
        <taxon>Pseudomonadota</taxon>
        <taxon>Alphaproteobacteria</taxon>
        <taxon>Caulobacterales</taxon>
        <taxon>Caulobacteraceae</taxon>
        <taxon>Caulobacter</taxon>
    </lineage>
</organism>
<proteinExistence type="predicted"/>
<evidence type="ECO:0000313" key="3">
    <source>
        <dbReference type="Proteomes" id="UP000249393"/>
    </source>
</evidence>
<keyword evidence="1" id="KW-0812">Transmembrane</keyword>